<proteinExistence type="predicted"/>
<comment type="caution">
    <text evidence="3">The sequence shown here is derived from an EMBL/GenBank/DDBJ whole genome shotgun (WGS) entry which is preliminary data.</text>
</comment>
<evidence type="ECO:0000313" key="2">
    <source>
        <dbReference type="EMBL" id="KII60573.1"/>
    </source>
</evidence>
<keyword evidence="4" id="KW-1185">Reference proteome</keyword>
<dbReference type="EMBL" id="JWZT01005563">
    <property type="protein sequence ID" value="KII60573.1"/>
    <property type="molecule type" value="Genomic_DNA"/>
</dbReference>
<evidence type="ECO:0000313" key="3">
    <source>
        <dbReference type="EMBL" id="KII69036.1"/>
    </source>
</evidence>
<accession>A0A0C2MP86</accession>
<protein>
    <submittedName>
        <fullName evidence="3">Uncharacterized protein</fullName>
    </submittedName>
</protein>
<organism evidence="3 4">
    <name type="scientific">Thelohanellus kitauei</name>
    <name type="common">Myxosporean</name>
    <dbReference type="NCBI Taxonomy" id="669202"/>
    <lineage>
        <taxon>Eukaryota</taxon>
        <taxon>Metazoa</taxon>
        <taxon>Cnidaria</taxon>
        <taxon>Myxozoa</taxon>
        <taxon>Myxosporea</taxon>
        <taxon>Bivalvulida</taxon>
        <taxon>Platysporina</taxon>
        <taxon>Myxobolidae</taxon>
        <taxon>Thelohanellus</taxon>
    </lineage>
</organism>
<dbReference type="EMBL" id="JWZT01002637">
    <property type="protein sequence ID" value="KII69036.1"/>
    <property type="molecule type" value="Genomic_DNA"/>
</dbReference>
<evidence type="ECO:0000313" key="4">
    <source>
        <dbReference type="Proteomes" id="UP000031668"/>
    </source>
</evidence>
<dbReference type="AlphaFoldDB" id="A0A0C2MP86"/>
<sequence>MKSAREETSDSLSSPRSTPLYSSQSCRIHSNWKVSSNADSESYQGTIQIHSTGFILVSVSKTIPPLGEANIVMEPDDYVHFEQSSPYNTTIYSSMRGSPI</sequence>
<dbReference type="Proteomes" id="UP000031668">
    <property type="component" value="Unassembled WGS sequence"/>
</dbReference>
<reference evidence="3 4" key="1">
    <citation type="journal article" date="2014" name="Genome Biol. Evol.">
        <title>The genome of the myxosporean Thelohanellus kitauei shows adaptations to nutrient acquisition within its fish host.</title>
        <authorList>
            <person name="Yang Y."/>
            <person name="Xiong J."/>
            <person name="Zhou Z."/>
            <person name="Huo F."/>
            <person name="Miao W."/>
            <person name="Ran C."/>
            <person name="Liu Y."/>
            <person name="Zhang J."/>
            <person name="Feng J."/>
            <person name="Wang M."/>
            <person name="Wang M."/>
            <person name="Wang L."/>
            <person name="Yao B."/>
        </authorList>
    </citation>
    <scope>NUCLEOTIDE SEQUENCE [LARGE SCALE GENOMIC DNA]</scope>
    <source>
        <strain evidence="3">Wuqing</strain>
    </source>
</reference>
<feature type="region of interest" description="Disordered" evidence="1">
    <location>
        <begin position="1"/>
        <end position="23"/>
    </location>
</feature>
<name>A0A0C2MP86_THEKT</name>
<feature type="compositionally biased region" description="Polar residues" evidence="1">
    <location>
        <begin position="10"/>
        <end position="23"/>
    </location>
</feature>
<gene>
    <name evidence="3" type="ORF">RF11_05286</name>
    <name evidence="2" type="ORF">RF11_08903</name>
</gene>
<evidence type="ECO:0000256" key="1">
    <source>
        <dbReference type="SAM" id="MobiDB-lite"/>
    </source>
</evidence>